<dbReference type="GO" id="GO:0003677">
    <property type="term" value="F:DNA binding"/>
    <property type="evidence" value="ECO:0007669"/>
    <property type="project" value="UniProtKB-KW"/>
</dbReference>
<keyword evidence="4" id="KW-0804">Transcription</keyword>
<evidence type="ECO:0000313" key="6">
    <source>
        <dbReference type="EMBL" id="NYT36141.1"/>
    </source>
</evidence>
<comment type="similarity">
    <text evidence="1">Belongs to the LysR transcriptional regulatory family.</text>
</comment>
<dbReference type="Pfam" id="PF00126">
    <property type="entry name" value="HTH_1"/>
    <property type="match status" value="1"/>
</dbReference>
<dbReference type="GO" id="GO:0003700">
    <property type="term" value="F:DNA-binding transcription factor activity"/>
    <property type="evidence" value="ECO:0007669"/>
    <property type="project" value="InterPro"/>
</dbReference>
<reference evidence="6 7" key="1">
    <citation type="submission" date="2020-07" db="EMBL/GenBank/DDBJ databases">
        <title>Taxonomic revisions and descriptions of new bacterial species based on genomic comparisons in the high-G+C-content subgroup of the family Alcaligenaceae.</title>
        <authorList>
            <person name="Szabo A."/>
            <person name="Felfoldi T."/>
        </authorList>
    </citation>
    <scope>NUCLEOTIDE SEQUENCE [LARGE SCALE GENOMIC DNA]</scope>
    <source>
        <strain evidence="6 7">DSM 25264</strain>
    </source>
</reference>
<protein>
    <submittedName>
        <fullName evidence="6">LysR family transcriptional regulator</fullName>
    </submittedName>
</protein>
<dbReference type="Pfam" id="PF03466">
    <property type="entry name" value="LysR_substrate"/>
    <property type="match status" value="1"/>
</dbReference>
<organism evidence="6 7">
    <name type="scientific">Allopusillimonas soli</name>
    <dbReference type="NCBI Taxonomy" id="659016"/>
    <lineage>
        <taxon>Bacteria</taxon>
        <taxon>Pseudomonadati</taxon>
        <taxon>Pseudomonadota</taxon>
        <taxon>Betaproteobacteria</taxon>
        <taxon>Burkholderiales</taxon>
        <taxon>Alcaligenaceae</taxon>
        <taxon>Allopusillimonas</taxon>
    </lineage>
</organism>
<dbReference type="InterPro" id="IPR000847">
    <property type="entry name" value="LysR_HTH_N"/>
</dbReference>
<keyword evidence="3" id="KW-0238">DNA-binding</keyword>
<dbReference type="PROSITE" id="PS50931">
    <property type="entry name" value="HTH_LYSR"/>
    <property type="match status" value="1"/>
</dbReference>
<dbReference type="InterPro" id="IPR036390">
    <property type="entry name" value="WH_DNA-bd_sf"/>
</dbReference>
<dbReference type="OrthoDB" id="646694at2"/>
<sequence>MELRHLRYFRVLADTLNFTRAAEKLYITQSTLSHQIKQLEDEIGTPLFRREGKSISLTHAGQYLLEGANRAVEGIDDTIRGIRSLAQPLTGTLSIGSTHTFSVKALGQYLVPFVKEFPLVRLDLQELSAHDIEAGLLDERLDIGIAYTPASHEGLWSEPLFTEALVLVVSKLHALASRKRVRMVELHNQPLILLSKGYATRKMLDGHFRKARIEPLIVAEANTVGPILSLIRHHPVAAILSERAIPDEAGLHKIILQDPAPTRTAALLWKKNRHYPKIALEFARLVKENR</sequence>
<gene>
    <name evidence="6" type="ORF">H0A68_04595</name>
</gene>
<dbReference type="SUPFAM" id="SSF53850">
    <property type="entry name" value="Periplasmic binding protein-like II"/>
    <property type="match status" value="1"/>
</dbReference>
<evidence type="ECO:0000259" key="5">
    <source>
        <dbReference type="PROSITE" id="PS50931"/>
    </source>
</evidence>
<dbReference type="Gene3D" id="3.40.190.290">
    <property type="match status" value="1"/>
</dbReference>
<dbReference type="PRINTS" id="PR00039">
    <property type="entry name" value="HTHLYSR"/>
</dbReference>
<dbReference type="AlphaFoldDB" id="A0A853FC65"/>
<dbReference type="FunFam" id="1.10.10.10:FF:000001">
    <property type="entry name" value="LysR family transcriptional regulator"/>
    <property type="match status" value="1"/>
</dbReference>
<evidence type="ECO:0000256" key="3">
    <source>
        <dbReference type="ARBA" id="ARBA00023125"/>
    </source>
</evidence>
<name>A0A853FC65_9BURK</name>
<comment type="caution">
    <text evidence="6">The sequence shown here is derived from an EMBL/GenBank/DDBJ whole genome shotgun (WGS) entry which is preliminary data.</text>
</comment>
<dbReference type="PANTHER" id="PTHR30346">
    <property type="entry name" value="TRANSCRIPTIONAL DUAL REGULATOR HCAR-RELATED"/>
    <property type="match status" value="1"/>
</dbReference>
<dbReference type="PANTHER" id="PTHR30346:SF28">
    <property type="entry name" value="HTH-TYPE TRANSCRIPTIONAL REGULATOR CYNR"/>
    <property type="match status" value="1"/>
</dbReference>
<dbReference type="InterPro" id="IPR036388">
    <property type="entry name" value="WH-like_DNA-bd_sf"/>
</dbReference>
<evidence type="ECO:0000256" key="2">
    <source>
        <dbReference type="ARBA" id="ARBA00023015"/>
    </source>
</evidence>
<dbReference type="InterPro" id="IPR005119">
    <property type="entry name" value="LysR_subst-bd"/>
</dbReference>
<evidence type="ECO:0000256" key="4">
    <source>
        <dbReference type="ARBA" id="ARBA00023163"/>
    </source>
</evidence>
<proteinExistence type="inferred from homology"/>
<evidence type="ECO:0000313" key="7">
    <source>
        <dbReference type="Proteomes" id="UP000580517"/>
    </source>
</evidence>
<evidence type="ECO:0000256" key="1">
    <source>
        <dbReference type="ARBA" id="ARBA00009437"/>
    </source>
</evidence>
<dbReference type="RefSeq" id="WP_129968050.1">
    <property type="nucleotide sequence ID" value="NZ_JACCEW010000001.1"/>
</dbReference>
<dbReference type="Gene3D" id="1.10.10.10">
    <property type="entry name" value="Winged helix-like DNA-binding domain superfamily/Winged helix DNA-binding domain"/>
    <property type="match status" value="1"/>
</dbReference>
<dbReference type="Proteomes" id="UP000580517">
    <property type="component" value="Unassembled WGS sequence"/>
</dbReference>
<dbReference type="EMBL" id="JACCEW010000001">
    <property type="protein sequence ID" value="NYT36141.1"/>
    <property type="molecule type" value="Genomic_DNA"/>
</dbReference>
<dbReference type="SUPFAM" id="SSF46785">
    <property type="entry name" value="Winged helix' DNA-binding domain"/>
    <property type="match status" value="1"/>
</dbReference>
<keyword evidence="7" id="KW-1185">Reference proteome</keyword>
<accession>A0A853FC65</accession>
<feature type="domain" description="HTH lysR-type" evidence="5">
    <location>
        <begin position="1"/>
        <end position="58"/>
    </location>
</feature>
<keyword evidence="2" id="KW-0805">Transcription regulation</keyword>
<dbReference type="GO" id="GO:0032993">
    <property type="term" value="C:protein-DNA complex"/>
    <property type="evidence" value="ECO:0007669"/>
    <property type="project" value="TreeGrafter"/>
</dbReference>